<dbReference type="InterPro" id="IPR000477">
    <property type="entry name" value="RT_dom"/>
</dbReference>
<accession>A0AAV5KI18</accession>
<protein>
    <recommendedName>
        <fullName evidence="1">Reverse transcriptase domain-containing protein</fullName>
    </recommendedName>
</protein>
<evidence type="ECO:0000259" key="1">
    <source>
        <dbReference type="PROSITE" id="PS50878"/>
    </source>
</evidence>
<dbReference type="SUPFAM" id="SSF56672">
    <property type="entry name" value="DNA/RNA polymerases"/>
    <property type="match status" value="1"/>
</dbReference>
<dbReference type="PROSITE" id="PS50878">
    <property type="entry name" value="RT_POL"/>
    <property type="match status" value="1"/>
</dbReference>
<comment type="caution">
    <text evidence="2">The sequence shown here is derived from an EMBL/GenBank/DDBJ whole genome shotgun (WGS) entry which is preliminary data.</text>
</comment>
<evidence type="ECO:0000313" key="3">
    <source>
        <dbReference type="Proteomes" id="UP001054252"/>
    </source>
</evidence>
<evidence type="ECO:0000313" key="2">
    <source>
        <dbReference type="EMBL" id="GKV24214.1"/>
    </source>
</evidence>
<organism evidence="2 3">
    <name type="scientific">Rubroshorea leprosula</name>
    <dbReference type="NCBI Taxonomy" id="152421"/>
    <lineage>
        <taxon>Eukaryota</taxon>
        <taxon>Viridiplantae</taxon>
        <taxon>Streptophyta</taxon>
        <taxon>Embryophyta</taxon>
        <taxon>Tracheophyta</taxon>
        <taxon>Spermatophyta</taxon>
        <taxon>Magnoliopsida</taxon>
        <taxon>eudicotyledons</taxon>
        <taxon>Gunneridae</taxon>
        <taxon>Pentapetalae</taxon>
        <taxon>rosids</taxon>
        <taxon>malvids</taxon>
        <taxon>Malvales</taxon>
        <taxon>Dipterocarpaceae</taxon>
        <taxon>Rubroshorea</taxon>
    </lineage>
</organism>
<dbReference type="PANTHER" id="PTHR33116:SF78">
    <property type="entry name" value="OS12G0587133 PROTEIN"/>
    <property type="match status" value="1"/>
</dbReference>
<gene>
    <name evidence="2" type="ORF">SLEP1_g33851</name>
</gene>
<name>A0AAV5KI18_9ROSI</name>
<keyword evidence="3" id="KW-1185">Reference proteome</keyword>
<proteinExistence type="predicted"/>
<dbReference type="Proteomes" id="UP001054252">
    <property type="component" value="Unassembled WGS sequence"/>
</dbReference>
<feature type="domain" description="Reverse transcriptase" evidence="1">
    <location>
        <begin position="1"/>
        <end position="239"/>
    </location>
</feature>
<reference evidence="2 3" key="1">
    <citation type="journal article" date="2021" name="Commun. Biol.">
        <title>The genome of Shorea leprosula (Dipterocarpaceae) highlights the ecological relevance of drought in aseasonal tropical rainforests.</title>
        <authorList>
            <person name="Ng K.K.S."/>
            <person name="Kobayashi M.J."/>
            <person name="Fawcett J.A."/>
            <person name="Hatakeyama M."/>
            <person name="Paape T."/>
            <person name="Ng C.H."/>
            <person name="Ang C.C."/>
            <person name="Tnah L.H."/>
            <person name="Lee C.T."/>
            <person name="Nishiyama T."/>
            <person name="Sese J."/>
            <person name="O'Brien M.J."/>
            <person name="Copetti D."/>
            <person name="Mohd Noor M.I."/>
            <person name="Ong R.C."/>
            <person name="Putra M."/>
            <person name="Sireger I.Z."/>
            <person name="Indrioko S."/>
            <person name="Kosugi Y."/>
            <person name="Izuno A."/>
            <person name="Isagi Y."/>
            <person name="Lee S.L."/>
            <person name="Shimizu K.K."/>
        </authorList>
    </citation>
    <scope>NUCLEOTIDE SEQUENCE [LARGE SCALE GENOMIC DNA]</scope>
    <source>
        <strain evidence="2">214</strain>
    </source>
</reference>
<dbReference type="InterPro" id="IPR043502">
    <property type="entry name" value="DNA/RNA_pol_sf"/>
</dbReference>
<sequence length="477" mass="54977">MYKIIAKLLANQLRKVLDRIIGEQQMAFIHCRQLVDGAVIASEVIEEARRRKRKSFVFKIDFEKAYDKVCWEFLDYMMLRMGFNDTWRKWIQECLQSSMISILINGSPTKQFPVSKGLRQGDLLSPFLFLIVVEGLNGLVSSAIEKEMYKGVLIGDGEVTVTHLQFADDTIFFGEASEDNIGVIKCIMRTFELASGLKINYGKSQIVGVEAEEGWIEKMAYKLCCKVGEFPMKYLGIPIGGNHRKLAMWQPLVDSFKRKLASWKGRHLSLAGRVTLINSVLSSLLVFLMSVYLIPKGILKSIDKIHRSFLWGREGVEKKINWGKWWGRLATNGEGLWKKVVVGKYGGGGGHWLDRVRDGRRVGSIWWRDVRALNMGDGLNVGWLSKGFRIKVGEGKRVSFWWDEWCGEGCLANKFPRLYLFSTGKEKECYQMGNNQSDTWKWNLSWRRNLFQWEEEEAKELYKMIGEVKIYPRSPDE</sequence>
<dbReference type="EMBL" id="BPVZ01000065">
    <property type="protein sequence ID" value="GKV24214.1"/>
    <property type="molecule type" value="Genomic_DNA"/>
</dbReference>
<dbReference type="PANTHER" id="PTHR33116">
    <property type="entry name" value="REVERSE TRANSCRIPTASE ZINC-BINDING DOMAIN-CONTAINING PROTEIN-RELATED-RELATED"/>
    <property type="match status" value="1"/>
</dbReference>
<dbReference type="CDD" id="cd01650">
    <property type="entry name" value="RT_nLTR_like"/>
    <property type="match status" value="1"/>
</dbReference>
<dbReference type="AlphaFoldDB" id="A0AAV5KI18"/>
<dbReference type="Pfam" id="PF00078">
    <property type="entry name" value="RVT_1"/>
    <property type="match status" value="1"/>
</dbReference>